<gene>
    <name evidence="13" type="primary">kinD</name>
    <name evidence="13" type="ORF">Pla52n_61450</name>
</gene>
<evidence type="ECO:0000256" key="7">
    <source>
        <dbReference type="ARBA" id="ARBA00022741"/>
    </source>
</evidence>
<dbReference type="InterPro" id="IPR005467">
    <property type="entry name" value="His_kinase_dom"/>
</dbReference>
<dbReference type="EMBL" id="SJPN01000010">
    <property type="protein sequence ID" value="TWT92780.1"/>
    <property type="molecule type" value="Genomic_DNA"/>
</dbReference>
<comment type="catalytic activity">
    <reaction evidence="1">
        <text>ATP + protein L-histidine = ADP + protein N-phospho-L-histidine.</text>
        <dbReference type="EC" id="2.7.13.3"/>
    </reaction>
</comment>
<dbReference type="InterPro" id="IPR003661">
    <property type="entry name" value="HisK_dim/P_dom"/>
</dbReference>
<evidence type="ECO:0000256" key="4">
    <source>
        <dbReference type="ARBA" id="ARBA00022475"/>
    </source>
</evidence>
<reference evidence="13 14" key="1">
    <citation type="submission" date="2019-02" db="EMBL/GenBank/DDBJ databases">
        <title>Deep-cultivation of Planctomycetes and their phenomic and genomic characterization uncovers novel biology.</title>
        <authorList>
            <person name="Wiegand S."/>
            <person name="Jogler M."/>
            <person name="Boedeker C."/>
            <person name="Pinto D."/>
            <person name="Vollmers J."/>
            <person name="Rivas-Marin E."/>
            <person name="Kohn T."/>
            <person name="Peeters S.H."/>
            <person name="Heuer A."/>
            <person name="Rast P."/>
            <person name="Oberbeckmann S."/>
            <person name="Bunk B."/>
            <person name="Jeske O."/>
            <person name="Meyerdierks A."/>
            <person name="Storesund J.E."/>
            <person name="Kallscheuer N."/>
            <person name="Luecker S."/>
            <person name="Lage O.M."/>
            <person name="Pohl T."/>
            <person name="Merkel B.J."/>
            <person name="Hornburger P."/>
            <person name="Mueller R.-W."/>
            <person name="Bruemmer F."/>
            <person name="Labrenz M."/>
            <person name="Spormann A.M."/>
            <person name="Op Den Camp H."/>
            <person name="Overmann J."/>
            <person name="Amann R."/>
            <person name="Jetten M.S.M."/>
            <person name="Mascher T."/>
            <person name="Medema M.H."/>
            <person name="Devos D.P."/>
            <person name="Kaster A.-K."/>
            <person name="Ovreas L."/>
            <person name="Rohde M."/>
            <person name="Galperin M.Y."/>
            <person name="Jogler C."/>
        </authorList>
    </citation>
    <scope>NUCLEOTIDE SEQUENCE [LARGE SCALE GENOMIC DNA]</scope>
    <source>
        <strain evidence="13 14">Pla52n</strain>
    </source>
</reference>
<dbReference type="Pfam" id="PF02518">
    <property type="entry name" value="HATPase_c"/>
    <property type="match status" value="1"/>
</dbReference>
<dbReference type="PANTHER" id="PTHR44936:SF10">
    <property type="entry name" value="SENSOR PROTEIN RSTB"/>
    <property type="match status" value="1"/>
</dbReference>
<keyword evidence="10" id="KW-0812">Transmembrane</keyword>
<keyword evidence="14" id="KW-1185">Reference proteome</keyword>
<evidence type="ECO:0000259" key="12">
    <source>
        <dbReference type="PROSITE" id="PS50885"/>
    </source>
</evidence>
<keyword evidence="7" id="KW-0547">Nucleotide-binding</keyword>
<dbReference type="PANTHER" id="PTHR44936">
    <property type="entry name" value="SENSOR PROTEIN CREC"/>
    <property type="match status" value="1"/>
</dbReference>
<evidence type="ECO:0000259" key="11">
    <source>
        <dbReference type="PROSITE" id="PS50109"/>
    </source>
</evidence>
<keyword evidence="6 13" id="KW-0808">Transferase</keyword>
<dbReference type="CDD" id="cd06225">
    <property type="entry name" value="HAMP"/>
    <property type="match status" value="1"/>
</dbReference>
<dbReference type="GO" id="GO:0005524">
    <property type="term" value="F:ATP binding"/>
    <property type="evidence" value="ECO:0007669"/>
    <property type="project" value="UniProtKB-KW"/>
</dbReference>
<comment type="caution">
    <text evidence="13">The sequence shown here is derived from an EMBL/GenBank/DDBJ whole genome shotgun (WGS) entry which is preliminary data.</text>
</comment>
<dbReference type="AlphaFoldDB" id="A0A5C6A0D2"/>
<dbReference type="SMART" id="SM00388">
    <property type="entry name" value="HisKA"/>
    <property type="match status" value="1"/>
</dbReference>
<keyword evidence="5" id="KW-0597">Phosphoprotein</keyword>
<dbReference type="Gene3D" id="3.30.565.10">
    <property type="entry name" value="Histidine kinase-like ATPase, C-terminal domain"/>
    <property type="match status" value="1"/>
</dbReference>
<accession>A0A5C6A0D2</accession>
<evidence type="ECO:0000256" key="10">
    <source>
        <dbReference type="SAM" id="Phobius"/>
    </source>
</evidence>
<evidence type="ECO:0000313" key="13">
    <source>
        <dbReference type="EMBL" id="TWT92780.1"/>
    </source>
</evidence>
<dbReference type="PRINTS" id="PR00344">
    <property type="entry name" value="BCTRLSENSOR"/>
</dbReference>
<dbReference type="EC" id="2.7.13.3" evidence="3"/>
<keyword evidence="10" id="KW-0472">Membrane</keyword>
<feature type="transmembrane region" description="Helical" evidence="10">
    <location>
        <begin position="116"/>
        <end position="138"/>
    </location>
</feature>
<dbReference type="SMART" id="SM00304">
    <property type="entry name" value="HAMP"/>
    <property type="match status" value="1"/>
</dbReference>
<comment type="subcellular location">
    <subcellularLocation>
        <location evidence="2">Cell membrane</location>
        <topology evidence="2">Multi-pass membrane protein</topology>
    </subcellularLocation>
</comment>
<organism evidence="13 14">
    <name type="scientific">Stieleria varia</name>
    <dbReference type="NCBI Taxonomy" id="2528005"/>
    <lineage>
        <taxon>Bacteria</taxon>
        <taxon>Pseudomonadati</taxon>
        <taxon>Planctomycetota</taxon>
        <taxon>Planctomycetia</taxon>
        <taxon>Pirellulales</taxon>
        <taxon>Pirellulaceae</taxon>
        <taxon>Stieleria</taxon>
    </lineage>
</organism>
<dbReference type="InterPro" id="IPR004358">
    <property type="entry name" value="Sig_transdc_His_kin-like_C"/>
</dbReference>
<sequence>MVVAVVSSRLGARWAQDDVDSRFAGIQAALQNAPFPLNQIVLDSLAKLTQTQLVTLGPSDRQLNSTTSGSGDEILDAENYIVHRFETTQGYARSDGVLSVAVLFDRRQVDATRRRAALLPLITGLSTILAISSLTLLLSTRLVGRLTKLQRRVEAVAGGDFQTAVSDQVTDHGPDEVGRLGQAVDAMAGQLGQLWKQVNRQQSEKLLHQIAGGMAHQLRNSLTGARMAVELHAMSCDQKMDDSLDVAIKQIESSEDYVRRLLLVASGRQDQDRPVMLRECWNDLQTSLTPLAKHLRVKLQWQMDRSIESAVVRDGPTLVAAMTNLIHNAMQAADQVKIELGRADENADESQVRFRISDNGAGVPDEVADELFEPFVTSKPEGMGLGLPVVRRAADYLGGSVRWRRDEQWTIFEMDVAVERTAGSE</sequence>
<evidence type="ECO:0000256" key="8">
    <source>
        <dbReference type="ARBA" id="ARBA00022777"/>
    </source>
</evidence>
<dbReference type="GO" id="GO:0005886">
    <property type="term" value="C:plasma membrane"/>
    <property type="evidence" value="ECO:0007669"/>
    <property type="project" value="UniProtKB-SubCell"/>
</dbReference>
<dbReference type="Gene3D" id="6.10.340.10">
    <property type="match status" value="1"/>
</dbReference>
<keyword evidence="10" id="KW-1133">Transmembrane helix</keyword>
<evidence type="ECO:0000256" key="9">
    <source>
        <dbReference type="ARBA" id="ARBA00022840"/>
    </source>
</evidence>
<dbReference type="InterPro" id="IPR036097">
    <property type="entry name" value="HisK_dim/P_sf"/>
</dbReference>
<dbReference type="SUPFAM" id="SSF158472">
    <property type="entry name" value="HAMP domain-like"/>
    <property type="match status" value="1"/>
</dbReference>
<dbReference type="Pfam" id="PF00672">
    <property type="entry name" value="HAMP"/>
    <property type="match status" value="1"/>
</dbReference>
<dbReference type="InterPro" id="IPR036890">
    <property type="entry name" value="HATPase_C_sf"/>
</dbReference>
<dbReference type="SMART" id="SM00387">
    <property type="entry name" value="HATPase_c"/>
    <property type="match status" value="1"/>
</dbReference>
<evidence type="ECO:0000313" key="14">
    <source>
        <dbReference type="Proteomes" id="UP000320176"/>
    </source>
</evidence>
<feature type="domain" description="Histidine kinase" evidence="11">
    <location>
        <begin position="213"/>
        <end position="420"/>
    </location>
</feature>
<dbReference type="InterPro" id="IPR003594">
    <property type="entry name" value="HATPase_dom"/>
</dbReference>
<dbReference type="InterPro" id="IPR050980">
    <property type="entry name" value="2C_sensor_his_kinase"/>
</dbReference>
<dbReference type="PROSITE" id="PS50885">
    <property type="entry name" value="HAMP"/>
    <property type="match status" value="1"/>
</dbReference>
<dbReference type="SUPFAM" id="SSF55874">
    <property type="entry name" value="ATPase domain of HSP90 chaperone/DNA topoisomerase II/histidine kinase"/>
    <property type="match status" value="1"/>
</dbReference>
<dbReference type="PROSITE" id="PS50109">
    <property type="entry name" value="HIS_KIN"/>
    <property type="match status" value="1"/>
</dbReference>
<dbReference type="Gene3D" id="1.10.287.130">
    <property type="match status" value="1"/>
</dbReference>
<keyword evidence="8 13" id="KW-0418">Kinase</keyword>
<dbReference type="GO" id="GO:0000155">
    <property type="term" value="F:phosphorelay sensor kinase activity"/>
    <property type="evidence" value="ECO:0007669"/>
    <property type="project" value="InterPro"/>
</dbReference>
<evidence type="ECO:0000256" key="2">
    <source>
        <dbReference type="ARBA" id="ARBA00004651"/>
    </source>
</evidence>
<evidence type="ECO:0000256" key="6">
    <source>
        <dbReference type="ARBA" id="ARBA00022679"/>
    </source>
</evidence>
<keyword evidence="9" id="KW-0067">ATP-binding</keyword>
<dbReference type="InterPro" id="IPR003660">
    <property type="entry name" value="HAMP_dom"/>
</dbReference>
<evidence type="ECO:0000256" key="5">
    <source>
        <dbReference type="ARBA" id="ARBA00022553"/>
    </source>
</evidence>
<proteinExistence type="predicted"/>
<evidence type="ECO:0000256" key="3">
    <source>
        <dbReference type="ARBA" id="ARBA00012438"/>
    </source>
</evidence>
<dbReference type="Pfam" id="PF00512">
    <property type="entry name" value="HisKA"/>
    <property type="match status" value="1"/>
</dbReference>
<keyword evidence="4" id="KW-1003">Cell membrane</keyword>
<feature type="domain" description="HAMP" evidence="12">
    <location>
        <begin position="140"/>
        <end position="196"/>
    </location>
</feature>
<dbReference type="CDD" id="cd00082">
    <property type="entry name" value="HisKA"/>
    <property type="match status" value="1"/>
</dbReference>
<dbReference type="SUPFAM" id="SSF47384">
    <property type="entry name" value="Homodimeric domain of signal transducing histidine kinase"/>
    <property type="match status" value="1"/>
</dbReference>
<evidence type="ECO:0000256" key="1">
    <source>
        <dbReference type="ARBA" id="ARBA00000085"/>
    </source>
</evidence>
<name>A0A5C6A0D2_9BACT</name>
<dbReference type="Proteomes" id="UP000320176">
    <property type="component" value="Unassembled WGS sequence"/>
</dbReference>
<protein>
    <recommendedName>
        <fullName evidence="3">histidine kinase</fullName>
        <ecNumber evidence="3">2.7.13.3</ecNumber>
    </recommendedName>
</protein>